<dbReference type="Gene3D" id="3.50.40.10">
    <property type="entry name" value="Phenylalanyl-trna Synthetase, Chain B, domain 3"/>
    <property type="match status" value="1"/>
</dbReference>
<dbReference type="SMART" id="SM00873">
    <property type="entry name" value="B3_4"/>
    <property type="match status" value="1"/>
</dbReference>
<dbReference type="Pfam" id="PF03483">
    <property type="entry name" value="B3_4"/>
    <property type="match status" value="1"/>
</dbReference>
<accession>A0A023X3J9</accession>
<dbReference type="SUPFAM" id="SSF55681">
    <property type="entry name" value="Class II aaRS and biotin synthetases"/>
    <property type="match status" value="1"/>
</dbReference>
<dbReference type="GO" id="GO:0004826">
    <property type="term" value="F:phenylalanine-tRNA ligase activity"/>
    <property type="evidence" value="ECO:0007669"/>
    <property type="project" value="UniProtKB-UniRule"/>
</dbReference>
<dbReference type="InterPro" id="IPR005147">
    <property type="entry name" value="tRNA_synthase_B5-dom"/>
</dbReference>
<dbReference type="SMART" id="SM00874">
    <property type="entry name" value="B5"/>
    <property type="match status" value="1"/>
</dbReference>
<dbReference type="CDD" id="cd00769">
    <property type="entry name" value="PheRS_beta_core"/>
    <property type="match status" value="1"/>
</dbReference>
<reference evidence="20 22" key="1">
    <citation type="submission" date="2014-03" db="EMBL/GenBank/DDBJ databases">
        <title>Complete genome sequence of the Radio-Resistant Rubrobacter radiotolerans RSPS-4.</title>
        <authorList>
            <person name="Egas C.C."/>
            <person name="Barroso C.C."/>
            <person name="Froufe H.J.C."/>
            <person name="Pacheco J.J."/>
            <person name="Albuquerque L.L."/>
            <person name="da Costa M.M.S."/>
        </authorList>
    </citation>
    <scope>NUCLEOTIDE SEQUENCE [LARGE SCALE GENOMIC DNA]</scope>
    <source>
        <strain evidence="20 22">RSPS-4</strain>
    </source>
</reference>
<dbReference type="GO" id="GO:0000287">
    <property type="term" value="F:magnesium ion binding"/>
    <property type="evidence" value="ECO:0007669"/>
    <property type="project" value="UniProtKB-UniRule"/>
</dbReference>
<dbReference type="FunFam" id="3.30.70.380:FF:000001">
    <property type="entry name" value="Phenylalanine--tRNA ligase beta subunit"/>
    <property type="match status" value="1"/>
</dbReference>
<dbReference type="KEGG" id="rrd:RradSPS_1282"/>
<dbReference type="InterPro" id="IPR036690">
    <property type="entry name" value="Fdx_antiC-bd_sf"/>
</dbReference>
<dbReference type="Gene3D" id="3.30.70.380">
    <property type="entry name" value="Ferrodoxin-fold anticodon-binding domain"/>
    <property type="match status" value="1"/>
</dbReference>
<dbReference type="PROSITE" id="PS50886">
    <property type="entry name" value="TRBD"/>
    <property type="match status" value="1"/>
</dbReference>
<dbReference type="Gene3D" id="2.40.50.140">
    <property type="entry name" value="Nucleic acid-binding proteins"/>
    <property type="match status" value="1"/>
</dbReference>
<dbReference type="InterPro" id="IPR005146">
    <property type="entry name" value="B3/B4_tRNA-bd"/>
</dbReference>
<evidence type="ECO:0000256" key="1">
    <source>
        <dbReference type="ARBA" id="ARBA00004496"/>
    </source>
</evidence>
<evidence type="ECO:0000256" key="15">
    <source>
        <dbReference type="HAMAP-Rule" id="MF_00283"/>
    </source>
</evidence>
<dbReference type="InterPro" id="IPR033714">
    <property type="entry name" value="tRNA_bind_bactPheRS"/>
</dbReference>
<keyword evidence="4 15" id="KW-0963">Cytoplasm</keyword>
<evidence type="ECO:0000256" key="5">
    <source>
        <dbReference type="ARBA" id="ARBA00022555"/>
    </source>
</evidence>
<evidence type="ECO:0000256" key="4">
    <source>
        <dbReference type="ARBA" id="ARBA00022490"/>
    </source>
</evidence>
<dbReference type="Gene3D" id="3.30.56.10">
    <property type="match status" value="2"/>
</dbReference>
<dbReference type="HOGENOM" id="CLU_016891_0_0_11"/>
<feature type="binding site" evidence="15">
    <location>
        <position position="453"/>
    </location>
    <ligand>
        <name>Mg(2+)</name>
        <dbReference type="ChEBI" id="CHEBI:18420"/>
        <note>shared with alpha subunit</note>
    </ligand>
</feature>
<evidence type="ECO:0000256" key="9">
    <source>
        <dbReference type="ARBA" id="ARBA00022840"/>
    </source>
</evidence>
<dbReference type="Gene3D" id="3.30.930.10">
    <property type="entry name" value="Bira Bifunctional Protein, Domain 2"/>
    <property type="match status" value="1"/>
</dbReference>
<evidence type="ECO:0000256" key="11">
    <source>
        <dbReference type="ARBA" id="ARBA00022884"/>
    </source>
</evidence>
<keyword evidence="9 15" id="KW-0067">ATP-binding</keyword>
<feature type="binding site" evidence="15">
    <location>
        <position position="459"/>
    </location>
    <ligand>
        <name>Mg(2+)</name>
        <dbReference type="ChEBI" id="CHEBI:18420"/>
        <note>shared with alpha subunit</note>
    </ligand>
</feature>
<dbReference type="InterPro" id="IPR005121">
    <property type="entry name" value="Fdx_antiC-bd"/>
</dbReference>
<dbReference type="PANTHER" id="PTHR10947:SF0">
    <property type="entry name" value="PHENYLALANINE--TRNA LIGASE BETA SUBUNIT"/>
    <property type="match status" value="1"/>
</dbReference>
<dbReference type="Pfam" id="PF03484">
    <property type="entry name" value="B5"/>
    <property type="match status" value="1"/>
</dbReference>
<keyword evidence="12 15" id="KW-0648">Protein biosynthesis</keyword>
<dbReference type="EC" id="6.1.1.20" evidence="15"/>
<dbReference type="GO" id="GO:0000049">
    <property type="term" value="F:tRNA binding"/>
    <property type="evidence" value="ECO:0007669"/>
    <property type="project" value="UniProtKB-UniRule"/>
</dbReference>
<evidence type="ECO:0000256" key="6">
    <source>
        <dbReference type="ARBA" id="ARBA00022598"/>
    </source>
</evidence>
<feature type="binding site" evidence="15">
    <location>
        <position position="462"/>
    </location>
    <ligand>
        <name>Mg(2+)</name>
        <dbReference type="ChEBI" id="CHEBI:18420"/>
        <note>shared with alpha subunit</note>
    </ligand>
</feature>
<keyword evidence="13 15" id="KW-0030">Aminoacyl-tRNA synthetase</keyword>
<evidence type="ECO:0000256" key="7">
    <source>
        <dbReference type="ARBA" id="ARBA00022723"/>
    </source>
</evidence>
<dbReference type="InterPro" id="IPR045060">
    <property type="entry name" value="Phe-tRNA-ligase_IIc_bsu"/>
</dbReference>
<dbReference type="InterPro" id="IPR002547">
    <property type="entry name" value="tRNA-bd_dom"/>
</dbReference>
<protein>
    <recommendedName>
        <fullName evidence="15">Phenylalanine--tRNA ligase beta subunit</fullName>
        <ecNumber evidence="15">6.1.1.20</ecNumber>
    </recommendedName>
    <alternativeName>
        <fullName evidence="15">Phenylalanyl-tRNA synthetase beta subunit</fullName>
        <shortName evidence="15">PheRS</shortName>
    </alternativeName>
</protein>
<feature type="domain" description="TRNA-binding" evidence="17">
    <location>
        <begin position="39"/>
        <end position="147"/>
    </location>
</feature>
<dbReference type="EMBL" id="CP007514">
    <property type="protein sequence ID" value="AHY46565.1"/>
    <property type="molecule type" value="Genomic_DNA"/>
</dbReference>
<reference evidence="21" key="2">
    <citation type="submission" date="2023-11" db="EMBL/GenBank/DDBJ databases">
        <title>MicrobeMod: A computational toolkit for identifying prokaryotic methylation and restriction-modification with nanopore sequencing.</title>
        <authorList>
            <person name="Crits-Christoph A."/>
            <person name="Kang S.C."/>
            <person name="Lee H."/>
            <person name="Ostrov N."/>
        </authorList>
    </citation>
    <scope>NUCLEOTIDE SEQUENCE</scope>
    <source>
        <strain evidence="21">ATCC 51242</strain>
    </source>
</reference>
<feature type="binding site" evidence="15">
    <location>
        <position position="463"/>
    </location>
    <ligand>
        <name>Mg(2+)</name>
        <dbReference type="ChEBI" id="CHEBI:18420"/>
        <note>shared with alpha subunit</note>
    </ligand>
</feature>
<comment type="similarity">
    <text evidence="2 15">Belongs to the phenylalanyl-tRNA synthetase beta subunit family. Type 1 subfamily.</text>
</comment>
<proteinExistence type="inferred from homology"/>
<keyword evidence="7 15" id="KW-0479">Metal-binding</keyword>
<evidence type="ECO:0000313" key="22">
    <source>
        <dbReference type="Proteomes" id="UP000025229"/>
    </source>
</evidence>
<keyword evidence="10 15" id="KW-0460">Magnesium</keyword>
<evidence type="ECO:0000256" key="2">
    <source>
        <dbReference type="ARBA" id="ARBA00008653"/>
    </source>
</evidence>
<dbReference type="PATRIC" id="fig|42256.3.peg.1298"/>
<dbReference type="SUPFAM" id="SSF50249">
    <property type="entry name" value="Nucleic acid-binding proteins"/>
    <property type="match status" value="1"/>
</dbReference>
<dbReference type="EMBL" id="JAWXXX010000001">
    <property type="protein sequence ID" value="MDX5893972.1"/>
    <property type="molecule type" value="Genomic_DNA"/>
</dbReference>
<evidence type="ECO:0000256" key="10">
    <source>
        <dbReference type="ARBA" id="ARBA00022842"/>
    </source>
</evidence>
<keyword evidence="8 15" id="KW-0547">Nucleotide-binding</keyword>
<dbReference type="Proteomes" id="UP001281130">
    <property type="component" value="Unassembled WGS sequence"/>
</dbReference>
<dbReference type="GO" id="GO:0005524">
    <property type="term" value="F:ATP binding"/>
    <property type="evidence" value="ECO:0007669"/>
    <property type="project" value="UniProtKB-UniRule"/>
</dbReference>
<dbReference type="RefSeq" id="WP_038681471.1">
    <property type="nucleotide sequence ID" value="NZ_CP007514.1"/>
</dbReference>
<dbReference type="AlphaFoldDB" id="A0A023X3J9"/>
<evidence type="ECO:0000256" key="13">
    <source>
        <dbReference type="ARBA" id="ARBA00023146"/>
    </source>
</evidence>
<feature type="domain" description="FDX-ACB" evidence="18">
    <location>
        <begin position="722"/>
        <end position="814"/>
    </location>
</feature>
<keyword evidence="5 16" id="KW-0820">tRNA-binding</keyword>
<evidence type="ECO:0000259" key="18">
    <source>
        <dbReference type="PROSITE" id="PS51447"/>
    </source>
</evidence>
<dbReference type="PANTHER" id="PTHR10947">
    <property type="entry name" value="PHENYLALANYL-TRNA SYNTHETASE BETA CHAIN AND LEUCINE-RICH REPEAT-CONTAINING PROTEIN 47"/>
    <property type="match status" value="1"/>
</dbReference>
<comment type="cofactor">
    <cofactor evidence="15">
        <name>Mg(2+)</name>
        <dbReference type="ChEBI" id="CHEBI:18420"/>
    </cofactor>
    <text evidence="15">Binds 2 magnesium ions per tetramer.</text>
</comment>
<evidence type="ECO:0000259" key="19">
    <source>
        <dbReference type="PROSITE" id="PS51483"/>
    </source>
</evidence>
<gene>
    <name evidence="15 21" type="primary">pheT</name>
    <name evidence="20" type="ORF">RradSPS_1282</name>
    <name evidence="21" type="ORF">SIL72_08010</name>
</gene>
<evidence type="ECO:0000256" key="14">
    <source>
        <dbReference type="ARBA" id="ARBA00049255"/>
    </source>
</evidence>
<dbReference type="GO" id="GO:0006432">
    <property type="term" value="P:phenylalanyl-tRNA aminoacylation"/>
    <property type="evidence" value="ECO:0007669"/>
    <property type="project" value="UniProtKB-UniRule"/>
</dbReference>
<dbReference type="NCBIfam" id="TIGR00472">
    <property type="entry name" value="pheT_bact"/>
    <property type="match status" value="1"/>
</dbReference>
<dbReference type="SUPFAM" id="SSF54991">
    <property type="entry name" value="Anticodon-binding domain of PheRS"/>
    <property type="match status" value="1"/>
</dbReference>
<evidence type="ECO:0000256" key="3">
    <source>
        <dbReference type="ARBA" id="ARBA00011209"/>
    </source>
</evidence>
<comment type="catalytic activity">
    <reaction evidence="14 15">
        <text>tRNA(Phe) + L-phenylalanine + ATP = L-phenylalanyl-tRNA(Phe) + AMP + diphosphate + H(+)</text>
        <dbReference type="Rhea" id="RHEA:19413"/>
        <dbReference type="Rhea" id="RHEA-COMP:9668"/>
        <dbReference type="Rhea" id="RHEA-COMP:9699"/>
        <dbReference type="ChEBI" id="CHEBI:15378"/>
        <dbReference type="ChEBI" id="CHEBI:30616"/>
        <dbReference type="ChEBI" id="CHEBI:33019"/>
        <dbReference type="ChEBI" id="CHEBI:58095"/>
        <dbReference type="ChEBI" id="CHEBI:78442"/>
        <dbReference type="ChEBI" id="CHEBI:78531"/>
        <dbReference type="ChEBI" id="CHEBI:456215"/>
        <dbReference type="EC" id="6.1.1.20"/>
    </reaction>
</comment>
<dbReference type="eggNOG" id="COG0072">
    <property type="taxonomic scope" value="Bacteria"/>
</dbReference>
<organism evidence="20 22">
    <name type="scientific">Rubrobacter radiotolerans</name>
    <name type="common">Arthrobacter radiotolerans</name>
    <dbReference type="NCBI Taxonomy" id="42256"/>
    <lineage>
        <taxon>Bacteria</taxon>
        <taxon>Bacillati</taxon>
        <taxon>Actinomycetota</taxon>
        <taxon>Rubrobacteria</taxon>
        <taxon>Rubrobacterales</taxon>
        <taxon>Rubrobacteraceae</taxon>
        <taxon>Rubrobacter</taxon>
    </lineage>
</organism>
<dbReference type="PROSITE" id="PS51483">
    <property type="entry name" value="B5"/>
    <property type="match status" value="1"/>
</dbReference>
<keyword evidence="6 15" id="KW-0436">Ligase</keyword>
<evidence type="ECO:0000256" key="8">
    <source>
        <dbReference type="ARBA" id="ARBA00022741"/>
    </source>
</evidence>
<dbReference type="HAMAP" id="MF_00283">
    <property type="entry name" value="Phe_tRNA_synth_beta1"/>
    <property type="match status" value="1"/>
</dbReference>
<dbReference type="Pfam" id="PF17759">
    <property type="entry name" value="tRNA_synthFbeta"/>
    <property type="match status" value="1"/>
</dbReference>
<keyword evidence="11 16" id="KW-0694">RNA-binding</keyword>
<dbReference type="InterPro" id="IPR012340">
    <property type="entry name" value="NA-bd_OB-fold"/>
</dbReference>
<dbReference type="InterPro" id="IPR045864">
    <property type="entry name" value="aa-tRNA-synth_II/BPL/LPL"/>
</dbReference>
<evidence type="ECO:0000256" key="16">
    <source>
        <dbReference type="PROSITE-ProRule" id="PRU00209"/>
    </source>
</evidence>
<dbReference type="STRING" id="42256.RradSPS_1282"/>
<sequence length="815" mass="87792">MRVPLTWLREYVDFDLSVEELVRVITLHSQEIDGVYRLGVPEGEVVVGELLTFDRHPNADKLYVSRVDVGGSEVQIVTGADNPHAGARVPVILPGSRLADGTKLKKAKLRGVESYGMMMSERELGLSNEHDGIMLLDEGYGVGRPLEEYFPVSEVVLDIDVTPNRPDLWGMIGVARELAAILGTEFRTPEVSFGTGGAPTGDYTLRVEAADLCPRYDLRRVSGVDARRKAPVEVRRWLFAAGMRPINAVVDATNFTMLETGQPIHAFDAEEIVGGIVVRRAREGERITLIDDSVRDLDPSMLLIADEERGRAIAGVMGGEEGEVSEKTTDVLVEVATFDGRNVLETSSKLGLRTDASGRFERGLDPEMVDFALDRVSMLLERDAGGSVAADTLSEYPEPVGRRELKLRVARAGAILGVAVDAERAARDLAALGCEVESGGEVLTVRPPTFRRDLSREIDLVEEVGRLVGLDRVPETLPQTSLPGGLTDAQRRRRRLRHVLADLGLSEAMLYPFGPARWNGSFGGSGSGLALANPLSGDLQYLRTSLLPGLLDAVARNRAFGAPGGGIFEVGNVYRRSGREATPGTSRAFRLRGERAGDEPEEALTGVVELSKVAVVLDGDVRPAGWNADALRAGFFEAKGIVERLVPGADFERADPSELPFLHPGRSAVVKVGGESVGWVGELHPAVAESFDLRVESRKVAALELDLAACIVDPAPEFTVFPNVPSVARDLALVVDSDVPAGELLAEARRAGGGLLVGSRVFDVYEGEQLPQGKKSVALSFVFQSDETLTDASVDGEMERISAALSQKFGARVRG</sequence>
<feature type="domain" description="B5" evidence="19">
    <location>
        <begin position="400"/>
        <end position="475"/>
    </location>
</feature>
<comment type="subcellular location">
    <subcellularLocation>
        <location evidence="1 15">Cytoplasm</location>
    </subcellularLocation>
</comment>
<dbReference type="InterPro" id="IPR020825">
    <property type="entry name" value="Phe-tRNA_synthase-like_B3/B4"/>
</dbReference>
<evidence type="ECO:0000256" key="12">
    <source>
        <dbReference type="ARBA" id="ARBA00022917"/>
    </source>
</evidence>
<dbReference type="SUPFAM" id="SSF46955">
    <property type="entry name" value="Putative DNA-binding domain"/>
    <property type="match status" value="1"/>
</dbReference>
<dbReference type="CDD" id="cd02796">
    <property type="entry name" value="tRNA_bind_bactPheRS"/>
    <property type="match status" value="1"/>
</dbReference>
<dbReference type="Pfam" id="PF03147">
    <property type="entry name" value="FDX-ACB"/>
    <property type="match status" value="1"/>
</dbReference>
<name>A0A023X3J9_RUBRA</name>
<keyword evidence="22" id="KW-1185">Reference proteome</keyword>
<dbReference type="Pfam" id="PF01588">
    <property type="entry name" value="tRNA_bind"/>
    <property type="match status" value="1"/>
</dbReference>
<evidence type="ECO:0000259" key="17">
    <source>
        <dbReference type="PROSITE" id="PS50886"/>
    </source>
</evidence>
<dbReference type="SUPFAM" id="SSF56037">
    <property type="entry name" value="PheT/TilS domain"/>
    <property type="match status" value="1"/>
</dbReference>
<dbReference type="InterPro" id="IPR004532">
    <property type="entry name" value="Phe-tRNA-ligase_IIc_bsu_bact"/>
</dbReference>
<dbReference type="Proteomes" id="UP000025229">
    <property type="component" value="Chromosome"/>
</dbReference>
<comment type="subunit">
    <text evidence="3 15">Tetramer of two alpha and two beta subunits.</text>
</comment>
<dbReference type="SMART" id="SM00896">
    <property type="entry name" value="FDX-ACB"/>
    <property type="match status" value="1"/>
</dbReference>
<evidence type="ECO:0000313" key="20">
    <source>
        <dbReference type="EMBL" id="AHY46565.1"/>
    </source>
</evidence>
<evidence type="ECO:0000313" key="21">
    <source>
        <dbReference type="EMBL" id="MDX5893972.1"/>
    </source>
</evidence>
<dbReference type="InterPro" id="IPR041616">
    <property type="entry name" value="PheRS_beta_core"/>
</dbReference>
<dbReference type="InterPro" id="IPR009061">
    <property type="entry name" value="DNA-bd_dom_put_sf"/>
</dbReference>
<dbReference type="GO" id="GO:0009328">
    <property type="term" value="C:phenylalanine-tRNA ligase complex"/>
    <property type="evidence" value="ECO:0007669"/>
    <property type="project" value="TreeGrafter"/>
</dbReference>
<dbReference type="PROSITE" id="PS51447">
    <property type="entry name" value="FDX_ACB"/>
    <property type="match status" value="1"/>
</dbReference>